<dbReference type="RefSeq" id="WP_141338445.1">
    <property type="nucleotide sequence ID" value="NZ_JBHMAX010000023.1"/>
</dbReference>
<name>A0ABV5V557_9MICO</name>
<dbReference type="CDD" id="cd07750">
    <property type="entry name" value="PolyPPase_VTC_like"/>
    <property type="match status" value="1"/>
</dbReference>
<protein>
    <submittedName>
        <fullName evidence="2">Polyphosphate polymerase domain-containing protein</fullName>
    </submittedName>
</protein>
<dbReference type="Gene3D" id="3.20.100.30">
    <property type="entry name" value="VTC, catalytic tunnel domain"/>
    <property type="match status" value="1"/>
</dbReference>
<reference evidence="2 3" key="1">
    <citation type="submission" date="2024-09" db="EMBL/GenBank/DDBJ databases">
        <authorList>
            <person name="Sun Q."/>
            <person name="Mori K."/>
        </authorList>
    </citation>
    <scope>NUCLEOTIDE SEQUENCE [LARGE SCALE GENOMIC DNA]</scope>
    <source>
        <strain evidence="2 3">JCM 12763</strain>
    </source>
</reference>
<dbReference type="InterPro" id="IPR042267">
    <property type="entry name" value="VTC_sf"/>
</dbReference>
<proteinExistence type="predicted"/>
<comment type="caution">
    <text evidence="2">The sequence shown here is derived from an EMBL/GenBank/DDBJ whole genome shotgun (WGS) entry which is preliminary data.</text>
</comment>
<keyword evidence="3" id="KW-1185">Reference proteome</keyword>
<dbReference type="EMBL" id="JBHMAX010000023">
    <property type="protein sequence ID" value="MFB9732911.1"/>
    <property type="molecule type" value="Genomic_DNA"/>
</dbReference>
<evidence type="ECO:0000313" key="2">
    <source>
        <dbReference type="EMBL" id="MFB9732911.1"/>
    </source>
</evidence>
<dbReference type="InterPro" id="IPR018966">
    <property type="entry name" value="VTC_domain"/>
</dbReference>
<dbReference type="Pfam" id="PF09359">
    <property type="entry name" value="VTC"/>
    <property type="match status" value="1"/>
</dbReference>
<evidence type="ECO:0000313" key="3">
    <source>
        <dbReference type="Proteomes" id="UP001589613"/>
    </source>
</evidence>
<evidence type="ECO:0000259" key="1">
    <source>
        <dbReference type="Pfam" id="PF09359"/>
    </source>
</evidence>
<accession>A0ABV5V557</accession>
<dbReference type="InterPro" id="IPR033469">
    <property type="entry name" value="CYTH-like_dom_sf"/>
</dbReference>
<organism evidence="2 3">
    <name type="scientific">Ornithinimicrobium kibberense</name>
    <dbReference type="NCBI Taxonomy" id="282060"/>
    <lineage>
        <taxon>Bacteria</taxon>
        <taxon>Bacillati</taxon>
        <taxon>Actinomycetota</taxon>
        <taxon>Actinomycetes</taxon>
        <taxon>Micrococcales</taxon>
        <taxon>Ornithinimicrobiaceae</taxon>
        <taxon>Ornithinimicrobium</taxon>
    </lineage>
</organism>
<dbReference type="SUPFAM" id="SSF55154">
    <property type="entry name" value="CYTH-like phosphatases"/>
    <property type="match status" value="1"/>
</dbReference>
<gene>
    <name evidence="2" type="ORF">ACFFN0_12745</name>
</gene>
<sequence>MSAVNALRPVTLAELTERAALMSRTDRKYLVPSSLVDYLVGTLADQDADAVQVLQIGDRREFGYRSTYLDTPDLDCYRAAATGRRRRSKVRVRDYLDTGDSYLEVKTRGVRGVAVKERLLRDSATVAGEPALTAAELAFVAERLTVGTNATAGLHPALVTTYRRVTLLDAVDGARVTLDSGLSWTLPDDEPSRCRRALDDLVVVETKTDSRPGRADRILWAAGMRPVRLSKYATGMALTHALAGNRWHRTTARLRADLHPTTPLALAG</sequence>
<dbReference type="Proteomes" id="UP001589613">
    <property type="component" value="Unassembled WGS sequence"/>
</dbReference>
<feature type="domain" description="VTC" evidence="1">
    <location>
        <begin position="24"/>
        <end position="240"/>
    </location>
</feature>